<reference evidence="4 5" key="1">
    <citation type="journal article" date="2018" name="bioRxiv">
        <title>Evidence of independent acquisition and adaption of ultra-small bacteria to human hosts across the highly diverse yet reduced genomes of the phylum Saccharibacteria.</title>
        <authorList>
            <person name="McLean J.S."/>
            <person name="Bor B."/>
            <person name="To T.T."/>
            <person name="Liu Q."/>
            <person name="Kearns K.A."/>
            <person name="Solden L.M."/>
            <person name="Wrighton K.C."/>
            <person name="He X."/>
            <person name="Shi W."/>
        </authorList>
    </citation>
    <scope>NUCLEOTIDE SEQUENCE [LARGE SCALE GENOMIC DNA]</scope>
    <source>
        <strain evidence="4 5">TM7_G3_2_Rum_HOT_351B</strain>
    </source>
</reference>
<keyword evidence="2" id="KW-0472">Membrane</keyword>
<dbReference type="EMBL" id="PRLM01000003">
    <property type="protein sequence ID" value="RYC74842.1"/>
    <property type="molecule type" value="Genomic_DNA"/>
</dbReference>
<accession>A0ABY0FM02</accession>
<feature type="transmembrane region" description="Helical" evidence="2">
    <location>
        <begin position="651"/>
        <end position="670"/>
    </location>
</feature>
<feature type="compositionally biased region" description="Polar residues" evidence="1">
    <location>
        <begin position="1123"/>
        <end position="1133"/>
    </location>
</feature>
<keyword evidence="2" id="KW-1133">Transmembrane helix</keyword>
<protein>
    <submittedName>
        <fullName evidence="4">Uncharacterized protein</fullName>
    </submittedName>
</protein>
<feature type="compositionally biased region" description="Basic and acidic residues" evidence="1">
    <location>
        <begin position="1109"/>
        <end position="1121"/>
    </location>
</feature>
<keyword evidence="2" id="KW-0812">Transmembrane</keyword>
<dbReference type="Pfam" id="PF19590">
    <property type="entry name" value="TrbL_3"/>
    <property type="match status" value="1"/>
</dbReference>
<evidence type="ECO:0000256" key="3">
    <source>
        <dbReference type="SAM" id="SignalP"/>
    </source>
</evidence>
<feature type="transmembrane region" description="Helical" evidence="2">
    <location>
        <begin position="719"/>
        <end position="740"/>
    </location>
</feature>
<feature type="chain" id="PRO_5046209611" evidence="3">
    <location>
        <begin position="23"/>
        <end position="1146"/>
    </location>
</feature>
<feature type="transmembrane region" description="Helical" evidence="2">
    <location>
        <begin position="623"/>
        <end position="645"/>
    </location>
</feature>
<reference evidence="4 5" key="2">
    <citation type="journal article" date="2020" name="Cell Rep.">
        <title>Acquisition and Adaptation of Ultra-small Parasitic Reduced Genome Bacteria to Mammalian Hosts.</title>
        <authorList>
            <person name="McLean J.S."/>
            <person name="Bor B."/>
            <person name="Kerns K.A."/>
            <person name="Liu Q."/>
            <person name="To T.T."/>
            <person name="Solden L."/>
            <person name="Hendrickson E.L."/>
            <person name="Wrighton K."/>
            <person name="Shi W."/>
            <person name="He X."/>
        </authorList>
    </citation>
    <scope>NUCLEOTIDE SEQUENCE [LARGE SCALE GENOMIC DNA]</scope>
    <source>
        <strain evidence="4 5">TM7_G3_2_Rum_HOT_351B</strain>
    </source>
</reference>
<feature type="transmembrane region" description="Helical" evidence="2">
    <location>
        <begin position="508"/>
        <end position="531"/>
    </location>
</feature>
<feature type="transmembrane region" description="Helical" evidence="2">
    <location>
        <begin position="682"/>
        <end position="699"/>
    </location>
</feature>
<keyword evidence="3" id="KW-0732">Signal</keyword>
<organism evidence="4 5">
    <name type="scientific">Candidatus Nanosyncoccus alces</name>
    <dbReference type="NCBI Taxonomy" id="2171997"/>
    <lineage>
        <taxon>Bacteria</taxon>
        <taxon>Candidatus Saccharimonadota</taxon>
        <taxon>Candidatus Nanosyncoccalia</taxon>
        <taxon>Candidatus Nanosyncoccales</taxon>
        <taxon>Candidatus Nanosyncoccaceae</taxon>
        <taxon>Candidatus Nanosyncoccus</taxon>
    </lineage>
</organism>
<sequence length="1146" mass="122736">MKINKRYGIVVFLLCMVFPFFATIERAQAYSYSNGADTVMDKITKYNASEAIKIFKSPTSVRSVADFLHYGTSGFADKSVSCSVPVPNTVMAGTADKSPTLSCWDFWYGNKSWSALIKGEKSNSDPSINDAVNYVKQLGYTQDASVAPSTKCFKVTWTNPNETSASGSAGSFESGSVCVGVDDQGYMWGSSLEYGEKSKKPSSTTQYELQIDTSGGAFGSSYVYKVVLNSGPGYNPQFSVTVQDGDTMKKWTTFKSEFDSSLADHNKNAGGVTGNLALSVESTSAGSVSSQVTLDTTFSRNSSQKVVTYSGNIFLSEAEVYNIYQKYLTNGSKVKLSCDASYDYDGDSYEWIAVQMKRNGKIDDTCHVRELSKELYTGGQYYSGSYDPTTNTLSSGSYLFTKRNMSLADIVKAVNKMDLDKLEDDIDDFTGATEDGGDGEGKVDPTCANSGGAGSLGWIVCPILDWMQSAAEGAYNSYVKPNLEVQSDLFGENNGSNPTQDAWTIFQGFANVCFIILFLVVIFSQLTGVGIDNYGIKKLLPKLIVVAVLVNLSYLICLLCVDLSNILGNAFQSLFNGLGVDVSEVTFTDYDGNAHAIGATTITAVALVGVLLLTGYAIWQNPALLLTLLVGVLGVLISIFFLFVLLAARKAAIVVLTVVSPVAFVCYLLPNTKKLFDRWLQLWKAMLLLYPICGLLIGGGDFVSRLLLVTLNTGEGEDFFGTFTAMIVGIIPIFFIPTVLKSAFAAMGTIGSKIAGFGTNARGAATKWMRNREEYKGLQERGAERRARIRAGVDREGRERDLNGFQRAIRGGRKGLSRSRMQYAKNLEGRNREEDITTGTGFAASLASAEARADTQRVADYESLLMNGKVAGVNANDAKSVGQYHAASLAEYQKAQSEADRAAAMAKIKAAQNILSKTDKGRAQVQNNLEQAVRSGQTGGLSQAASHLLGEYGDKYKSVNRGEHAMIADLATASVGADGNITSEAAGAIQGKLDRLDSNGNVVMGGSGAYSMAGTSKYTEESLAGADDAALDKLVQSVENGSLTGAGLADLKGTATRALEKAQSGNLNIKPEVRSKLQRIRDYEPPLAGGPSNPPASSPKPVTAPGSAEEGRTFEVPRENRPAGNTGNKNDVQVNPGEGDDQGTWD</sequence>
<dbReference type="InterPro" id="IPR045782">
    <property type="entry name" value="TrbL_3"/>
</dbReference>
<gene>
    <name evidence="4" type="ORF">G3RUM_00391</name>
</gene>
<feature type="transmembrane region" description="Helical" evidence="2">
    <location>
        <begin position="596"/>
        <end position="616"/>
    </location>
</feature>
<feature type="region of interest" description="Disordered" evidence="1">
    <location>
        <begin position="1083"/>
        <end position="1146"/>
    </location>
</feature>
<name>A0ABY0FM02_9BACT</name>
<evidence type="ECO:0000313" key="4">
    <source>
        <dbReference type="EMBL" id="RYC74842.1"/>
    </source>
</evidence>
<proteinExistence type="predicted"/>
<dbReference type="RefSeq" id="WP_164998334.1">
    <property type="nucleotide sequence ID" value="NZ_PRLM01000003.1"/>
</dbReference>
<evidence type="ECO:0000313" key="5">
    <source>
        <dbReference type="Proteomes" id="UP001191019"/>
    </source>
</evidence>
<keyword evidence="5" id="KW-1185">Reference proteome</keyword>
<comment type="caution">
    <text evidence="4">The sequence shown here is derived from an EMBL/GenBank/DDBJ whole genome shotgun (WGS) entry which is preliminary data.</text>
</comment>
<evidence type="ECO:0000256" key="2">
    <source>
        <dbReference type="SAM" id="Phobius"/>
    </source>
</evidence>
<feature type="transmembrane region" description="Helical" evidence="2">
    <location>
        <begin position="543"/>
        <end position="567"/>
    </location>
</feature>
<evidence type="ECO:0000256" key="1">
    <source>
        <dbReference type="SAM" id="MobiDB-lite"/>
    </source>
</evidence>
<dbReference type="Proteomes" id="UP001191019">
    <property type="component" value="Unassembled WGS sequence"/>
</dbReference>
<feature type="signal peptide" evidence="3">
    <location>
        <begin position="1"/>
        <end position="22"/>
    </location>
</feature>